<proteinExistence type="predicted"/>
<organism evidence="2 3">
    <name type="scientific">Candidatus Limadaptatus stercoripullorum</name>
    <dbReference type="NCBI Taxonomy" id="2840846"/>
    <lineage>
        <taxon>Bacteria</taxon>
        <taxon>Bacillati</taxon>
        <taxon>Bacillota</taxon>
        <taxon>Clostridia</taxon>
        <taxon>Eubacteriales</taxon>
        <taxon>Candidatus Limadaptatus</taxon>
    </lineage>
</organism>
<dbReference type="AlphaFoldDB" id="A0A9D1N8Y8"/>
<keyword evidence="1" id="KW-0732">Signal</keyword>
<gene>
    <name evidence="2" type="ORF">IAC73_02575</name>
</gene>
<name>A0A9D1N8Y8_9FIRM</name>
<feature type="chain" id="PRO_5039417647" description="Lipoprotein" evidence="1">
    <location>
        <begin position="24"/>
        <end position="127"/>
    </location>
</feature>
<evidence type="ECO:0000313" key="2">
    <source>
        <dbReference type="EMBL" id="HIU98711.1"/>
    </source>
</evidence>
<reference evidence="2" key="1">
    <citation type="submission" date="2020-10" db="EMBL/GenBank/DDBJ databases">
        <authorList>
            <person name="Gilroy R."/>
        </authorList>
    </citation>
    <scope>NUCLEOTIDE SEQUENCE</scope>
    <source>
        <strain evidence="2">10406</strain>
    </source>
</reference>
<dbReference type="PROSITE" id="PS51257">
    <property type="entry name" value="PROKAR_LIPOPROTEIN"/>
    <property type="match status" value="1"/>
</dbReference>
<sequence length="127" mass="13800">MKKKVALIVLVLVIVVASVVALAACNNATSIEKRLVKAGFTVEGGYVGDSQDAEMPEGIQWYLSAERVNQLTMTEDYVAVYCFEKSVQAKSYASLIKRESGMDQSMQIEVKGKLIFVGTKNGVEAAM</sequence>
<protein>
    <recommendedName>
        <fullName evidence="4">Lipoprotein</fullName>
    </recommendedName>
</protein>
<evidence type="ECO:0000256" key="1">
    <source>
        <dbReference type="SAM" id="SignalP"/>
    </source>
</evidence>
<evidence type="ECO:0008006" key="4">
    <source>
        <dbReference type="Google" id="ProtNLM"/>
    </source>
</evidence>
<comment type="caution">
    <text evidence="2">The sequence shown here is derived from an EMBL/GenBank/DDBJ whole genome shotgun (WGS) entry which is preliminary data.</text>
</comment>
<dbReference type="EMBL" id="DVOE01000036">
    <property type="protein sequence ID" value="HIU98711.1"/>
    <property type="molecule type" value="Genomic_DNA"/>
</dbReference>
<reference evidence="2" key="2">
    <citation type="journal article" date="2021" name="PeerJ">
        <title>Extensive microbial diversity within the chicken gut microbiome revealed by metagenomics and culture.</title>
        <authorList>
            <person name="Gilroy R."/>
            <person name="Ravi A."/>
            <person name="Getino M."/>
            <person name="Pursley I."/>
            <person name="Horton D.L."/>
            <person name="Alikhan N.F."/>
            <person name="Baker D."/>
            <person name="Gharbi K."/>
            <person name="Hall N."/>
            <person name="Watson M."/>
            <person name="Adriaenssens E.M."/>
            <person name="Foster-Nyarko E."/>
            <person name="Jarju S."/>
            <person name="Secka A."/>
            <person name="Antonio M."/>
            <person name="Oren A."/>
            <person name="Chaudhuri R.R."/>
            <person name="La Ragione R."/>
            <person name="Hildebrand F."/>
            <person name="Pallen M.J."/>
        </authorList>
    </citation>
    <scope>NUCLEOTIDE SEQUENCE</scope>
    <source>
        <strain evidence="2">10406</strain>
    </source>
</reference>
<evidence type="ECO:0000313" key="3">
    <source>
        <dbReference type="Proteomes" id="UP000886857"/>
    </source>
</evidence>
<accession>A0A9D1N8Y8</accession>
<feature type="signal peptide" evidence="1">
    <location>
        <begin position="1"/>
        <end position="23"/>
    </location>
</feature>
<dbReference type="Proteomes" id="UP000886857">
    <property type="component" value="Unassembled WGS sequence"/>
</dbReference>